<sequence>MSWGEWEKLKSDAVERHSSQMRLNGLDGNGGTGTGSGDLVVNRDDLGAIGHEAYLLYSRLSRDGDHARPSTFDASLALTNGNFTSGSELLKVHDRWNSQLRTLLNACARISNHLDYSKSTHAKDDADIEGRLLSTSKIDEYFK</sequence>
<evidence type="ECO:0000313" key="3">
    <source>
        <dbReference type="Proteomes" id="UP000326029"/>
    </source>
</evidence>
<dbReference type="RefSeq" id="WP_152370799.1">
    <property type="nucleotide sequence ID" value="NZ_BMSJ01000001.1"/>
</dbReference>
<reference evidence="1" key="3">
    <citation type="submission" date="2023-08" db="EMBL/GenBank/DDBJ databases">
        <authorList>
            <person name="Sun Q."/>
            <person name="Ohkuma M."/>
        </authorList>
    </citation>
    <scope>NUCLEOTIDE SEQUENCE</scope>
    <source>
        <strain evidence="1">JCM 4205</strain>
    </source>
</reference>
<dbReference type="EMBL" id="BMSJ01000001">
    <property type="protein sequence ID" value="GGR03378.1"/>
    <property type="molecule type" value="Genomic_DNA"/>
</dbReference>
<accession>A0AAV4K982</accession>
<evidence type="ECO:0000313" key="2">
    <source>
        <dbReference type="EMBL" id="QEV34888.1"/>
    </source>
</evidence>
<gene>
    <name evidence="2" type="ORF">CP977_24260</name>
    <name evidence="1" type="ORF">GCM10010497_00550</name>
</gene>
<evidence type="ECO:0008006" key="5">
    <source>
        <dbReference type="Google" id="ProtNLM"/>
    </source>
</evidence>
<dbReference type="AlphaFoldDB" id="A0AAV4K982"/>
<protein>
    <recommendedName>
        <fullName evidence="5">AG1 protein</fullName>
    </recommendedName>
</protein>
<dbReference type="Proteomes" id="UP000326029">
    <property type="component" value="Chromosome"/>
</dbReference>
<name>A0AAV4K982_9ACTN</name>
<proteinExistence type="predicted"/>
<dbReference type="EMBL" id="CP023693">
    <property type="protein sequence ID" value="QEV34888.1"/>
    <property type="molecule type" value="Genomic_DNA"/>
</dbReference>
<evidence type="ECO:0000313" key="1">
    <source>
        <dbReference type="EMBL" id="GGR03378.1"/>
    </source>
</evidence>
<reference evidence="2 3" key="2">
    <citation type="submission" date="2017-09" db="EMBL/GenBank/DDBJ databases">
        <authorList>
            <person name="Lee N."/>
            <person name="Cho B.-K."/>
        </authorList>
    </citation>
    <scope>NUCLEOTIDE SEQUENCE [LARGE SCALE GENOMIC DNA]</scope>
    <source>
        <strain evidence="2 3">ATCC 19740</strain>
    </source>
</reference>
<reference evidence="1 4" key="1">
    <citation type="journal article" date="2014" name="Int. J. Syst. Evol. Microbiol.">
        <title>Complete genome sequence of Corynebacterium casei LMG S-19264T (=DSM 44701T), isolated from a smear-ripened cheese.</title>
        <authorList>
            <consortium name="US DOE Joint Genome Institute (JGI-PGF)"/>
            <person name="Walter F."/>
            <person name="Albersmeier A."/>
            <person name="Kalinowski J."/>
            <person name="Ruckert C."/>
        </authorList>
    </citation>
    <scope>NUCLEOTIDE SEQUENCE [LARGE SCALE GENOMIC DNA]</scope>
    <source>
        <strain evidence="1 4">JCM 4205</strain>
    </source>
</reference>
<evidence type="ECO:0000313" key="4">
    <source>
        <dbReference type="Proteomes" id="UP000642014"/>
    </source>
</evidence>
<keyword evidence="3" id="KW-1185">Reference proteome</keyword>
<dbReference type="GeneID" id="95456879"/>
<dbReference type="Proteomes" id="UP000642014">
    <property type="component" value="Unassembled WGS sequence"/>
</dbReference>
<organism evidence="1 4">
    <name type="scientific">Streptomyces cinereoruber</name>
    <dbReference type="NCBI Taxonomy" id="67260"/>
    <lineage>
        <taxon>Bacteria</taxon>
        <taxon>Bacillati</taxon>
        <taxon>Actinomycetota</taxon>
        <taxon>Actinomycetes</taxon>
        <taxon>Kitasatosporales</taxon>
        <taxon>Streptomycetaceae</taxon>
        <taxon>Streptomyces</taxon>
    </lineage>
</organism>